<dbReference type="EMBL" id="JANBPK010001679">
    <property type="protein sequence ID" value="KAJ2921079.1"/>
    <property type="molecule type" value="Genomic_DNA"/>
</dbReference>
<dbReference type="AlphaFoldDB" id="A0A9W8ISP1"/>
<feature type="non-terminal residue" evidence="1">
    <location>
        <position position="127"/>
    </location>
</feature>
<proteinExistence type="predicted"/>
<name>A0A9W8ISP1_9AGAR</name>
<dbReference type="OrthoDB" id="686384at2759"/>
<dbReference type="PANTHER" id="PTHR43857">
    <property type="entry name" value="BLR7761 PROTEIN"/>
    <property type="match status" value="1"/>
</dbReference>
<dbReference type="PANTHER" id="PTHR43857:SF1">
    <property type="entry name" value="YJGH FAMILY PROTEIN"/>
    <property type="match status" value="1"/>
</dbReference>
<protein>
    <recommendedName>
        <fullName evidence="3">YjgF-like protein</fullName>
    </recommendedName>
</protein>
<evidence type="ECO:0000313" key="1">
    <source>
        <dbReference type="EMBL" id="KAJ2921079.1"/>
    </source>
</evidence>
<evidence type="ECO:0000313" key="2">
    <source>
        <dbReference type="Proteomes" id="UP001140091"/>
    </source>
</evidence>
<dbReference type="Proteomes" id="UP001140091">
    <property type="component" value="Unassembled WGS sequence"/>
</dbReference>
<gene>
    <name evidence="1" type="ORF">H1R20_g16016</name>
</gene>
<reference evidence="1" key="1">
    <citation type="submission" date="2022-06" db="EMBL/GenBank/DDBJ databases">
        <title>Genome Sequence of Candolleomyces eurysporus.</title>
        <authorList>
            <person name="Buettner E."/>
        </authorList>
    </citation>
    <scope>NUCLEOTIDE SEQUENCE</scope>
    <source>
        <strain evidence="1">VTCC 930004</strain>
    </source>
</reference>
<dbReference type="Gene3D" id="3.30.1330.40">
    <property type="entry name" value="RutC-like"/>
    <property type="match status" value="1"/>
</dbReference>
<dbReference type="InterPro" id="IPR006175">
    <property type="entry name" value="YjgF/YER057c/UK114"/>
</dbReference>
<accession>A0A9W8ISP1</accession>
<dbReference type="Pfam" id="PF01042">
    <property type="entry name" value="Ribonuc_L-PSP"/>
    <property type="match status" value="1"/>
</dbReference>
<organism evidence="1 2">
    <name type="scientific">Candolleomyces eurysporus</name>
    <dbReference type="NCBI Taxonomy" id="2828524"/>
    <lineage>
        <taxon>Eukaryota</taxon>
        <taxon>Fungi</taxon>
        <taxon>Dikarya</taxon>
        <taxon>Basidiomycota</taxon>
        <taxon>Agaricomycotina</taxon>
        <taxon>Agaricomycetes</taxon>
        <taxon>Agaricomycetidae</taxon>
        <taxon>Agaricales</taxon>
        <taxon>Agaricineae</taxon>
        <taxon>Psathyrellaceae</taxon>
        <taxon>Candolleomyces</taxon>
    </lineage>
</organism>
<dbReference type="InterPro" id="IPR035959">
    <property type="entry name" value="RutC-like_sf"/>
</dbReference>
<keyword evidence="2" id="KW-1185">Reference proteome</keyword>
<evidence type="ECO:0008006" key="3">
    <source>
        <dbReference type="Google" id="ProtNLM"/>
    </source>
</evidence>
<comment type="caution">
    <text evidence="1">The sequence shown here is derived from an EMBL/GenBank/DDBJ whole genome shotgun (WGS) entry which is preliminary data.</text>
</comment>
<dbReference type="SUPFAM" id="SSF55298">
    <property type="entry name" value="YjgF-like"/>
    <property type="match status" value="1"/>
</dbReference>
<sequence length="127" mass="13812">MSTPSSDNTTSQTLYHRTSNPYEGLFGYSRAVKKGPFHPSSAYQQAIAIFSEIIKAVETLGGEKEDITRVRMFVTRDEDAEDVGRALKESLGGGEGDRGGPAATMILGIRFVDKDMRVEIEADAVVP</sequence>